<evidence type="ECO:0000313" key="3">
    <source>
        <dbReference type="Proteomes" id="UP001549036"/>
    </source>
</evidence>
<gene>
    <name evidence="2" type="ORF">ABID26_004895</name>
</gene>
<evidence type="ECO:0000256" key="1">
    <source>
        <dbReference type="SAM" id="MobiDB-lite"/>
    </source>
</evidence>
<sequence length="44" mass="4791">MHGVRWLVGRSHPSGSGQSLSPENEGVVRTRDLTDVGIPRCYLA</sequence>
<protein>
    <submittedName>
        <fullName evidence="2">Uncharacterized protein</fullName>
    </submittedName>
</protein>
<dbReference type="EMBL" id="JBEPLM010000010">
    <property type="protein sequence ID" value="MET3595483.1"/>
    <property type="molecule type" value="Genomic_DNA"/>
</dbReference>
<keyword evidence="3" id="KW-1185">Reference proteome</keyword>
<feature type="compositionally biased region" description="Polar residues" evidence="1">
    <location>
        <begin position="13"/>
        <end position="22"/>
    </location>
</feature>
<organism evidence="2 3">
    <name type="scientific">Mesorhizobium shonense</name>
    <dbReference type="NCBI Taxonomy" id="1209948"/>
    <lineage>
        <taxon>Bacteria</taxon>
        <taxon>Pseudomonadati</taxon>
        <taxon>Pseudomonadota</taxon>
        <taxon>Alphaproteobacteria</taxon>
        <taxon>Hyphomicrobiales</taxon>
        <taxon>Phyllobacteriaceae</taxon>
        <taxon>Mesorhizobium</taxon>
    </lineage>
</organism>
<reference evidence="2 3" key="1">
    <citation type="submission" date="2024-06" db="EMBL/GenBank/DDBJ databases">
        <title>Genomic Encyclopedia of Type Strains, Phase IV (KMG-IV): sequencing the most valuable type-strain genomes for metagenomic binning, comparative biology and taxonomic classification.</title>
        <authorList>
            <person name="Goeker M."/>
        </authorList>
    </citation>
    <scope>NUCLEOTIDE SEQUENCE [LARGE SCALE GENOMIC DNA]</scope>
    <source>
        <strain evidence="2 3">DSM 29846</strain>
    </source>
</reference>
<dbReference type="Proteomes" id="UP001549036">
    <property type="component" value="Unassembled WGS sequence"/>
</dbReference>
<proteinExistence type="predicted"/>
<name>A0ABV2HY28_9HYPH</name>
<comment type="caution">
    <text evidence="2">The sequence shown here is derived from an EMBL/GenBank/DDBJ whole genome shotgun (WGS) entry which is preliminary data.</text>
</comment>
<feature type="region of interest" description="Disordered" evidence="1">
    <location>
        <begin position="1"/>
        <end position="28"/>
    </location>
</feature>
<accession>A0ABV2HY28</accession>
<evidence type="ECO:0000313" key="2">
    <source>
        <dbReference type="EMBL" id="MET3595483.1"/>
    </source>
</evidence>